<protein>
    <recommendedName>
        <fullName evidence="4">Transporter substrate-binding domain-containing protein</fullName>
    </recommendedName>
</protein>
<reference evidence="2 3" key="1">
    <citation type="submission" date="2020-04" db="EMBL/GenBank/DDBJ databases">
        <title>Metagenomic profiling of ammonia- and methane-oxidizing microorganisms in a Dutch drinking water treatment plant.</title>
        <authorList>
            <person name="Poghosyan L."/>
            <person name="Leucker S."/>
        </authorList>
    </citation>
    <scope>NUCLEOTIDE SEQUENCE [LARGE SCALE GENOMIC DNA]</scope>
    <source>
        <strain evidence="2">S-RSF-IL-03</strain>
    </source>
</reference>
<keyword evidence="1" id="KW-0732">Signal</keyword>
<organism evidence="2 3">
    <name type="scientific">Eiseniibacteriota bacterium</name>
    <dbReference type="NCBI Taxonomy" id="2212470"/>
    <lineage>
        <taxon>Bacteria</taxon>
        <taxon>Candidatus Eiseniibacteriota</taxon>
    </lineage>
</organism>
<dbReference type="EMBL" id="JABFRW010000195">
    <property type="protein sequence ID" value="NOT35419.1"/>
    <property type="molecule type" value="Genomic_DNA"/>
</dbReference>
<evidence type="ECO:0000313" key="2">
    <source>
        <dbReference type="EMBL" id="NOT35419.1"/>
    </source>
</evidence>
<gene>
    <name evidence="2" type="ORF">HOP12_14840</name>
</gene>
<feature type="non-terminal residue" evidence="2">
    <location>
        <position position="264"/>
    </location>
</feature>
<sequence>MRFAFAWLALLLPITAFAQSGSNHARVIWTRLDRAVVAADSGVWVPGYTLAFTERGRALASGVLEQVIDDRLAIVRLTAGSLARVKKLERVRVIATEPEFEHVTLLRVGVPSGPRSNLAFSRSYPTLNARFAPPAYRAETLAVDVHRLVRATRREMSRFLPDTLLLRQFAEAGDQEIALERGEVDVAVFWPGEPSARIRTHPSWGVAGLGIRARGMIAATTAVPPALDSTLDAMNARMFGGDLLPWRELRGATAAGRRRTCARS</sequence>
<name>A0A849T2A5_UNCEI</name>
<feature type="chain" id="PRO_5032362007" description="Transporter substrate-binding domain-containing protein" evidence="1">
    <location>
        <begin position="19"/>
        <end position="264"/>
    </location>
</feature>
<dbReference type="AlphaFoldDB" id="A0A849T2A5"/>
<feature type="signal peptide" evidence="1">
    <location>
        <begin position="1"/>
        <end position="18"/>
    </location>
</feature>
<dbReference type="Proteomes" id="UP000580839">
    <property type="component" value="Unassembled WGS sequence"/>
</dbReference>
<comment type="caution">
    <text evidence="2">The sequence shown here is derived from an EMBL/GenBank/DDBJ whole genome shotgun (WGS) entry which is preliminary data.</text>
</comment>
<evidence type="ECO:0000313" key="3">
    <source>
        <dbReference type="Proteomes" id="UP000580839"/>
    </source>
</evidence>
<evidence type="ECO:0000256" key="1">
    <source>
        <dbReference type="SAM" id="SignalP"/>
    </source>
</evidence>
<accession>A0A849T2A5</accession>
<proteinExistence type="predicted"/>
<evidence type="ECO:0008006" key="4">
    <source>
        <dbReference type="Google" id="ProtNLM"/>
    </source>
</evidence>